<dbReference type="GO" id="GO:0003676">
    <property type="term" value="F:nucleic acid binding"/>
    <property type="evidence" value="ECO:0007669"/>
    <property type="project" value="InterPro"/>
</dbReference>
<dbReference type="Proteomes" id="UP000323653">
    <property type="component" value="Chromosome"/>
</dbReference>
<dbReference type="RefSeq" id="WP_149074811.1">
    <property type="nucleotide sequence ID" value="NZ_CP043329.1"/>
</dbReference>
<feature type="region of interest" description="Disordered" evidence="7">
    <location>
        <begin position="384"/>
        <end position="415"/>
    </location>
</feature>
<name>A0A5C0VL73_9SPHI</name>
<dbReference type="GO" id="GO:0005829">
    <property type="term" value="C:cytosol"/>
    <property type="evidence" value="ECO:0007669"/>
    <property type="project" value="TreeGrafter"/>
</dbReference>
<evidence type="ECO:0000256" key="7">
    <source>
        <dbReference type="SAM" id="MobiDB-lite"/>
    </source>
</evidence>
<feature type="domain" description="Helicase C-terminal" evidence="9">
    <location>
        <begin position="216"/>
        <end position="380"/>
    </location>
</feature>
<dbReference type="KEGG" id="pej:FYC62_09875"/>
<comment type="similarity">
    <text evidence="5">Belongs to the DEAD box helicase family.</text>
</comment>
<dbReference type="PROSITE" id="PS51192">
    <property type="entry name" value="HELICASE_ATP_BIND_1"/>
    <property type="match status" value="1"/>
</dbReference>
<dbReference type="GO" id="GO:0016787">
    <property type="term" value="F:hydrolase activity"/>
    <property type="evidence" value="ECO:0007669"/>
    <property type="project" value="UniProtKB-KW"/>
</dbReference>
<evidence type="ECO:0000256" key="1">
    <source>
        <dbReference type="ARBA" id="ARBA00022741"/>
    </source>
</evidence>
<dbReference type="InterPro" id="IPR027417">
    <property type="entry name" value="P-loop_NTPase"/>
</dbReference>
<evidence type="ECO:0000259" key="10">
    <source>
        <dbReference type="PROSITE" id="PS51195"/>
    </source>
</evidence>
<dbReference type="InterPro" id="IPR001650">
    <property type="entry name" value="Helicase_C-like"/>
</dbReference>
<keyword evidence="12" id="KW-1185">Reference proteome</keyword>
<dbReference type="SUPFAM" id="SSF52540">
    <property type="entry name" value="P-loop containing nucleoside triphosphate hydrolases"/>
    <property type="match status" value="2"/>
</dbReference>
<proteinExistence type="inferred from homology"/>
<dbReference type="InterPro" id="IPR014014">
    <property type="entry name" value="RNA_helicase_DEAD_Q_motif"/>
</dbReference>
<dbReference type="Gene3D" id="3.40.50.300">
    <property type="entry name" value="P-loop containing nucleotide triphosphate hydrolases"/>
    <property type="match status" value="2"/>
</dbReference>
<evidence type="ECO:0000259" key="8">
    <source>
        <dbReference type="PROSITE" id="PS51192"/>
    </source>
</evidence>
<evidence type="ECO:0000256" key="5">
    <source>
        <dbReference type="ARBA" id="ARBA00038437"/>
    </source>
</evidence>
<dbReference type="SMART" id="SM00487">
    <property type="entry name" value="DEXDc"/>
    <property type="match status" value="1"/>
</dbReference>
<keyword evidence="1" id="KW-0547">Nucleotide-binding</keyword>
<feature type="domain" description="DEAD-box RNA helicase Q" evidence="10">
    <location>
        <begin position="2"/>
        <end position="30"/>
    </location>
</feature>
<dbReference type="GO" id="GO:0003724">
    <property type="term" value="F:RNA helicase activity"/>
    <property type="evidence" value="ECO:0007669"/>
    <property type="project" value="InterPro"/>
</dbReference>
<dbReference type="InterPro" id="IPR011545">
    <property type="entry name" value="DEAD/DEAH_box_helicase_dom"/>
</dbReference>
<keyword evidence="3 11" id="KW-0347">Helicase</keyword>
<accession>A0A5C0VL73</accession>
<gene>
    <name evidence="11" type="ORF">FYC62_09875</name>
</gene>
<dbReference type="EMBL" id="CP043329">
    <property type="protein sequence ID" value="QEK51920.1"/>
    <property type="molecule type" value="Genomic_DNA"/>
</dbReference>
<evidence type="ECO:0000256" key="2">
    <source>
        <dbReference type="ARBA" id="ARBA00022801"/>
    </source>
</evidence>
<evidence type="ECO:0000259" key="9">
    <source>
        <dbReference type="PROSITE" id="PS51194"/>
    </source>
</evidence>
<keyword evidence="4" id="KW-0067">ATP-binding</keyword>
<evidence type="ECO:0000256" key="4">
    <source>
        <dbReference type="ARBA" id="ARBA00022840"/>
    </source>
</evidence>
<dbReference type="PANTHER" id="PTHR47959:SF1">
    <property type="entry name" value="ATP-DEPENDENT RNA HELICASE DBPA"/>
    <property type="match status" value="1"/>
</dbReference>
<protein>
    <submittedName>
        <fullName evidence="11">DEAD/DEAH box helicase</fullName>
    </submittedName>
</protein>
<dbReference type="PROSITE" id="PS51195">
    <property type="entry name" value="Q_MOTIF"/>
    <property type="match status" value="1"/>
</dbReference>
<dbReference type="Pfam" id="PF00270">
    <property type="entry name" value="DEAD"/>
    <property type="match status" value="1"/>
</dbReference>
<evidence type="ECO:0000313" key="12">
    <source>
        <dbReference type="Proteomes" id="UP000323653"/>
    </source>
</evidence>
<dbReference type="PROSITE" id="PS51194">
    <property type="entry name" value="HELICASE_CTER"/>
    <property type="match status" value="1"/>
</dbReference>
<dbReference type="AlphaFoldDB" id="A0A5C0VL73"/>
<feature type="domain" description="Helicase ATP-binding" evidence="8">
    <location>
        <begin position="33"/>
        <end position="204"/>
    </location>
</feature>
<feature type="short sequence motif" description="Q motif" evidence="6">
    <location>
        <begin position="2"/>
        <end position="30"/>
    </location>
</feature>
<dbReference type="InterPro" id="IPR014001">
    <property type="entry name" value="Helicase_ATP-bd"/>
</dbReference>
<dbReference type="InterPro" id="IPR050079">
    <property type="entry name" value="DEAD_box_RNA_helicase"/>
</dbReference>
<dbReference type="PANTHER" id="PTHR47959">
    <property type="entry name" value="ATP-DEPENDENT RNA HELICASE RHLE-RELATED"/>
    <property type="match status" value="1"/>
</dbReference>
<evidence type="ECO:0000256" key="6">
    <source>
        <dbReference type="PROSITE-ProRule" id="PRU00552"/>
    </source>
</evidence>
<dbReference type="GO" id="GO:0005524">
    <property type="term" value="F:ATP binding"/>
    <property type="evidence" value="ECO:0007669"/>
    <property type="project" value="UniProtKB-KW"/>
</dbReference>
<organism evidence="11 12">
    <name type="scientific">Pedobacter aquae</name>
    <dbReference type="NCBI Taxonomy" id="2605747"/>
    <lineage>
        <taxon>Bacteria</taxon>
        <taxon>Pseudomonadati</taxon>
        <taxon>Bacteroidota</taxon>
        <taxon>Sphingobacteriia</taxon>
        <taxon>Sphingobacteriales</taxon>
        <taxon>Sphingobacteriaceae</taxon>
        <taxon>Pedobacter</taxon>
    </lineage>
</organism>
<reference evidence="11 12" key="1">
    <citation type="submission" date="2019-08" db="EMBL/GenBank/DDBJ databases">
        <title>Pedobacter sp. nov., isolated from Han river, South Korea.</title>
        <authorList>
            <person name="Lee D.-H."/>
            <person name="Kim Y.-S."/>
            <person name="Hwang E.-M."/>
            <person name="Le Tran T.C."/>
            <person name="Cha C.-J."/>
        </authorList>
    </citation>
    <scope>NUCLEOTIDE SEQUENCE [LARGE SCALE GENOMIC DNA]</scope>
    <source>
        <strain evidence="11 12">CJ43</strain>
    </source>
</reference>
<evidence type="ECO:0000256" key="3">
    <source>
        <dbReference type="ARBA" id="ARBA00022806"/>
    </source>
</evidence>
<sequence length="433" mass="49128">MASFEKLKLTKQLLIAVSNAGFVQPTELQSKILTRINGGQDVIAVAPEGAGKSTALVLAVLNKLKFTEEIAPRVLVLVPDIESGELLIDTFHTLNRNRNLRIMGLFNGETSLDTHVLELTDGVDIVVATPDRARAAYLKLGLNLNKIQMFILDDADIIIKKGLQLPVVELARGIIKTQHLVFTEVYHPKLQHIVEQFIDIPNLIEIEDLGNEQLDTLEQILYQVPNFKTKLNLLYLLLADKEVFDKVVVFVNSTFNAETAYKNILKSDEQEVIILNHPEYGDVGVKSIQDFKLSPKSRVLIVVGQQEEQLDLSQLPIFIHFDIPEDDSHYLQRVVLKSDEQKENLAITLCTDLELLQIKKLEQKQGKKMQLMDLPDDLYIEKEVKKKKEDEEEDDPTRGGAFHEKKAKNLKTHNYSAREKIRLSGKITNKRLD</sequence>
<keyword evidence="2" id="KW-0378">Hydrolase</keyword>
<evidence type="ECO:0000313" key="11">
    <source>
        <dbReference type="EMBL" id="QEK51920.1"/>
    </source>
</evidence>